<dbReference type="PANTHER" id="PTHR35529">
    <property type="entry name" value="MANGANESE EFFLUX PUMP MNTP-RELATED"/>
    <property type="match status" value="1"/>
</dbReference>
<dbReference type="Pfam" id="PF02659">
    <property type="entry name" value="Mntp"/>
    <property type="match status" value="1"/>
</dbReference>
<evidence type="ECO:0000256" key="1">
    <source>
        <dbReference type="ARBA" id="ARBA00022475"/>
    </source>
</evidence>
<dbReference type="PANTHER" id="PTHR35529:SF2">
    <property type="entry name" value="SPORULATION PROTEIN YTAF-RELATED"/>
    <property type="match status" value="1"/>
</dbReference>
<evidence type="ECO:0000256" key="5">
    <source>
        <dbReference type="SAM" id="Phobius"/>
    </source>
</evidence>
<dbReference type="RefSeq" id="WP_181315214.1">
    <property type="nucleotide sequence ID" value="NZ_PYAV01000002.1"/>
</dbReference>
<evidence type="ECO:0000256" key="3">
    <source>
        <dbReference type="ARBA" id="ARBA00022989"/>
    </source>
</evidence>
<keyword evidence="4 5" id="KW-0472">Membrane</keyword>
<evidence type="ECO:0000256" key="4">
    <source>
        <dbReference type="ARBA" id="ARBA00023136"/>
    </source>
</evidence>
<keyword evidence="2 5" id="KW-0812">Transmembrane</keyword>
<keyword evidence="3 5" id="KW-1133">Transmembrane helix</keyword>
<feature type="transmembrane region" description="Helical" evidence="5">
    <location>
        <begin position="6"/>
        <end position="25"/>
    </location>
</feature>
<feature type="transmembrane region" description="Helical" evidence="5">
    <location>
        <begin position="159"/>
        <end position="179"/>
    </location>
</feature>
<dbReference type="AlphaFoldDB" id="A0A2P8HXC7"/>
<evidence type="ECO:0000313" key="7">
    <source>
        <dbReference type="Proteomes" id="UP000242310"/>
    </source>
</evidence>
<feature type="transmembrane region" description="Helical" evidence="5">
    <location>
        <begin position="128"/>
        <end position="147"/>
    </location>
</feature>
<organism evidence="6 7">
    <name type="scientific">Salsuginibacillus halophilus</name>
    <dbReference type="NCBI Taxonomy" id="517424"/>
    <lineage>
        <taxon>Bacteria</taxon>
        <taxon>Bacillati</taxon>
        <taxon>Bacillota</taxon>
        <taxon>Bacilli</taxon>
        <taxon>Bacillales</taxon>
        <taxon>Bacillaceae</taxon>
        <taxon>Salsuginibacillus</taxon>
    </lineage>
</organism>
<proteinExistence type="predicted"/>
<keyword evidence="7" id="KW-1185">Reference proteome</keyword>
<evidence type="ECO:0000256" key="2">
    <source>
        <dbReference type="ARBA" id="ARBA00022692"/>
    </source>
</evidence>
<feature type="transmembrane region" description="Helical" evidence="5">
    <location>
        <begin position="64"/>
        <end position="82"/>
    </location>
</feature>
<reference evidence="6 7" key="1">
    <citation type="submission" date="2018-03" db="EMBL/GenBank/DDBJ databases">
        <title>Genomic Encyclopedia of Type Strains, Phase III (KMG-III): the genomes of soil and plant-associated and newly described type strains.</title>
        <authorList>
            <person name="Whitman W."/>
        </authorList>
    </citation>
    <scope>NUCLEOTIDE SEQUENCE [LARGE SCALE GENOMIC DNA]</scope>
    <source>
        <strain evidence="6 7">CGMCC 1.07653</strain>
    </source>
</reference>
<keyword evidence="1" id="KW-1003">Cell membrane</keyword>
<feature type="transmembrane region" description="Helical" evidence="5">
    <location>
        <begin position="103"/>
        <end position="122"/>
    </location>
</feature>
<comment type="caution">
    <text evidence="6">The sequence shown here is derived from an EMBL/GenBank/DDBJ whole genome shotgun (WGS) entry which is preliminary data.</text>
</comment>
<protein>
    <submittedName>
        <fullName evidence="6">Putative Mn2+ efflux pump MntP</fullName>
    </submittedName>
</protein>
<feature type="transmembrane region" description="Helical" evidence="5">
    <location>
        <begin position="32"/>
        <end position="52"/>
    </location>
</feature>
<dbReference type="InterPro" id="IPR003810">
    <property type="entry name" value="Mntp/YtaF"/>
</dbReference>
<evidence type="ECO:0000313" key="6">
    <source>
        <dbReference type="EMBL" id="PSL50872.1"/>
    </source>
</evidence>
<name>A0A2P8HXC7_9BACI</name>
<dbReference type="Proteomes" id="UP000242310">
    <property type="component" value="Unassembled WGS sequence"/>
</dbReference>
<sequence length="182" mass="19252">MWIEIIVLALAASADNLAVGTAYGVQRKSAQFRFILAVGLVSGAAFIMTAIGGRGLREVLPLTWAEGIAAAAFILIGLYSLYQVYVSNQSTTDDKAQIEKKESVLLVFILSLDALLAGAGAGMQDYPIVSAALIMAFAGALSLLIGFKAGEQILQRPWLARFSYLPGVVLIVYGSIGVLNLL</sequence>
<gene>
    <name evidence="6" type="ORF">B0H94_102148</name>
</gene>
<dbReference type="EMBL" id="PYAV01000002">
    <property type="protein sequence ID" value="PSL50872.1"/>
    <property type="molecule type" value="Genomic_DNA"/>
</dbReference>
<accession>A0A2P8HXC7</accession>